<dbReference type="RefSeq" id="WP_109216586.1">
    <property type="nucleotide sequence ID" value="NZ_CABMEW010000021.1"/>
</dbReference>
<feature type="transmembrane region" description="Helical" evidence="6">
    <location>
        <begin position="306"/>
        <end position="323"/>
    </location>
</feature>
<keyword evidence="5 6" id="KW-0472">Membrane</keyword>
<dbReference type="EMBL" id="JRFU01000161">
    <property type="protein sequence ID" value="PWE85691.1"/>
    <property type="molecule type" value="Genomic_DNA"/>
</dbReference>
<evidence type="ECO:0000313" key="9">
    <source>
        <dbReference type="Proteomes" id="UP000245288"/>
    </source>
</evidence>
<feature type="domain" description="Major facilitator superfamily (MFS) profile" evidence="7">
    <location>
        <begin position="22"/>
        <end position="418"/>
    </location>
</feature>
<evidence type="ECO:0000256" key="3">
    <source>
        <dbReference type="ARBA" id="ARBA00022692"/>
    </source>
</evidence>
<feature type="transmembrane region" description="Helical" evidence="6">
    <location>
        <begin position="109"/>
        <end position="136"/>
    </location>
</feature>
<feature type="transmembrane region" description="Helical" evidence="6">
    <location>
        <begin position="362"/>
        <end position="382"/>
    </location>
</feature>
<evidence type="ECO:0000313" key="8">
    <source>
        <dbReference type="EMBL" id="PWE85691.1"/>
    </source>
</evidence>
<evidence type="ECO:0000259" key="7">
    <source>
        <dbReference type="PROSITE" id="PS50850"/>
    </source>
</evidence>
<feature type="transmembrane region" description="Helical" evidence="6">
    <location>
        <begin position="394"/>
        <end position="413"/>
    </location>
</feature>
<name>A0A2V1JR48_EUBRA</name>
<dbReference type="Pfam" id="PF07690">
    <property type="entry name" value="MFS_1"/>
    <property type="match status" value="1"/>
</dbReference>
<dbReference type="GO" id="GO:0022857">
    <property type="term" value="F:transmembrane transporter activity"/>
    <property type="evidence" value="ECO:0007669"/>
    <property type="project" value="InterPro"/>
</dbReference>
<feature type="transmembrane region" description="Helical" evidence="6">
    <location>
        <begin position="148"/>
        <end position="172"/>
    </location>
</feature>
<evidence type="ECO:0000256" key="5">
    <source>
        <dbReference type="ARBA" id="ARBA00023136"/>
    </source>
</evidence>
<feature type="transmembrane region" description="Helical" evidence="6">
    <location>
        <begin position="88"/>
        <end position="103"/>
    </location>
</feature>
<keyword evidence="2" id="KW-0813">Transport</keyword>
<feature type="transmembrane region" description="Helical" evidence="6">
    <location>
        <begin position="12"/>
        <end position="33"/>
    </location>
</feature>
<dbReference type="InterPro" id="IPR050327">
    <property type="entry name" value="Proton-linked_MCT"/>
</dbReference>
<evidence type="ECO:0000256" key="2">
    <source>
        <dbReference type="ARBA" id="ARBA00022448"/>
    </source>
</evidence>
<feature type="transmembrane region" description="Helical" evidence="6">
    <location>
        <begin position="178"/>
        <end position="196"/>
    </location>
</feature>
<accession>A0A2V1JR48</accession>
<organism evidence="8 9">
    <name type="scientific">Eubacterium ramulus</name>
    <dbReference type="NCBI Taxonomy" id="39490"/>
    <lineage>
        <taxon>Bacteria</taxon>
        <taxon>Bacillati</taxon>
        <taxon>Bacillota</taxon>
        <taxon>Clostridia</taxon>
        <taxon>Eubacteriales</taxon>
        <taxon>Eubacteriaceae</taxon>
        <taxon>Eubacterium</taxon>
    </lineage>
</organism>
<dbReference type="SUPFAM" id="SSF103473">
    <property type="entry name" value="MFS general substrate transporter"/>
    <property type="match status" value="1"/>
</dbReference>
<sequence>MEKNKKNGNSLVSFGKAGWGTIIFCMAMFWFFVGFCTDGNNITAPAVAEHLGIQSGTVLQMNSYGGILGVIFYIAFSQLTKKIGARKVAAITLIISGVAYIVMGNCPNLAVYTIAYTCLIGSIMSAGYVAGGALVAQWFPKRKGVVMGYTTMGLNIASATWVPMMTLIIAKMGFEKGVIVPGVLVAVLAVIGLVFMRDTPQERGLNPDMVSDEVFKAEYDTDSAEDDKRWTVGKLLKTPAVWTVGIATGLLQCCSTGVMSQLVVRNQELGMSATQAISMMTVIAVVGIFGSWFIGILDDKFGTKKVMILFCIWYAAAILSNVTNTTAGMYIAVIMIGISIGGSANFMTSFPSSVFGRHGFETVNSVIFPIQSILTASAFMINGISLNATGSLRWSYLILAVIALLNIIFVGLTKDHQFNLDWKTTK</sequence>
<dbReference type="PANTHER" id="PTHR11360:SF284">
    <property type="entry name" value="EG:103B4.3 PROTEIN-RELATED"/>
    <property type="match status" value="1"/>
</dbReference>
<comment type="caution">
    <text evidence="8">The sequence shown here is derived from an EMBL/GenBank/DDBJ whole genome shotgun (WGS) entry which is preliminary data.</text>
</comment>
<keyword evidence="4 6" id="KW-1133">Transmembrane helix</keyword>
<dbReference type="PROSITE" id="PS50850">
    <property type="entry name" value="MFS"/>
    <property type="match status" value="1"/>
</dbReference>
<dbReference type="Gene3D" id="1.20.1250.20">
    <property type="entry name" value="MFS general substrate transporter like domains"/>
    <property type="match status" value="2"/>
</dbReference>
<reference evidence="8 9" key="1">
    <citation type="submission" date="2014-09" db="EMBL/GenBank/DDBJ databases">
        <title>Butyrate-producing bacteria isolated from human gut.</title>
        <authorList>
            <person name="Zhang Q."/>
            <person name="Zhao L."/>
        </authorList>
    </citation>
    <scope>NUCLEOTIDE SEQUENCE [LARGE SCALE GENOMIC DNA]</scope>
    <source>
        <strain evidence="8 9">21</strain>
    </source>
</reference>
<dbReference type="InterPro" id="IPR011701">
    <property type="entry name" value="MFS"/>
</dbReference>
<evidence type="ECO:0000256" key="6">
    <source>
        <dbReference type="SAM" id="Phobius"/>
    </source>
</evidence>
<dbReference type="PANTHER" id="PTHR11360">
    <property type="entry name" value="MONOCARBOXYLATE TRANSPORTER"/>
    <property type="match status" value="1"/>
</dbReference>
<feature type="transmembrane region" description="Helical" evidence="6">
    <location>
        <begin position="276"/>
        <end position="294"/>
    </location>
</feature>
<proteinExistence type="predicted"/>
<dbReference type="AlphaFoldDB" id="A0A2V1JR48"/>
<feature type="transmembrane region" description="Helical" evidence="6">
    <location>
        <begin position="53"/>
        <end position="76"/>
    </location>
</feature>
<keyword evidence="3 6" id="KW-0812">Transmembrane</keyword>
<feature type="transmembrane region" description="Helical" evidence="6">
    <location>
        <begin position="329"/>
        <end position="350"/>
    </location>
</feature>
<dbReference type="GO" id="GO:0005886">
    <property type="term" value="C:plasma membrane"/>
    <property type="evidence" value="ECO:0007669"/>
    <property type="project" value="UniProtKB-SubCell"/>
</dbReference>
<gene>
    <name evidence="8" type="ORF">LG34_14420</name>
</gene>
<protein>
    <submittedName>
        <fullName evidence="8">MFS transporter permease</fullName>
    </submittedName>
</protein>
<evidence type="ECO:0000256" key="1">
    <source>
        <dbReference type="ARBA" id="ARBA00004651"/>
    </source>
</evidence>
<dbReference type="InterPro" id="IPR020846">
    <property type="entry name" value="MFS_dom"/>
</dbReference>
<dbReference type="OrthoDB" id="182417at2"/>
<dbReference type="InterPro" id="IPR036259">
    <property type="entry name" value="MFS_trans_sf"/>
</dbReference>
<comment type="subcellular location">
    <subcellularLocation>
        <location evidence="1">Cell membrane</location>
        <topology evidence="1">Multi-pass membrane protein</topology>
    </subcellularLocation>
</comment>
<dbReference type="Proteomes" id="UP000245288">
    <property type="component" value="Unassembled WGS sequence"/>
</dbReference>
<keyword evidence="9" id="KW-1185">Reference proteome</keyword>
<evidence type="ECO:0000256" key="4">
    <source>
        <dbReference type="ARBA" id="ARBA00022989"/>
    </source>
</evidence>